<dbReference type="RefSeq" id="WP_076372348.1">
    <property type="nucleotide sequence ID" value="NZ_FTMG01000003.1"/>
</dbReference>
<dbReference type="Proteomes" id="UP000548326">
    <property type="component" value="Unassembled WGS sequence"/>
</dbReference>
<protein>
    <submittedName>
        <fullName evidence="2">2-methylisocitrate lyase-like PEP mutase family enzyme</fullName>
    </submittedName>
</protein>
<evidence type="ECO:0000313" key="3">
    <source>
        <dbReference type="Proteomes" id="UP000541583"/>
    </source>
</evidence>
<dbReference type="InterPro" id="IPR040442">
    <property type="entry name" value="Pyrv_kinase-like_dom_sf"/>
</dbReference>
<dbReference type="Gene3D" id="3.20.20.60">
    <property type="entry name" value="Phosphoenolpyruvate-binding domains"/>
    <property type="match status" value="1"/>
</dbReference>
<gene>
    <name evidence="2" type="ORF">HDF22_001499</name>
    <name evidence="1" type="ORF">HDF23_001754</name>
</gene>
<keyword evidence="2" id="KW-0456">Lyase</keyword>
<dbReference type="Pfam" id="PF13714">
    <property type="entry name" value="PEP_mutase"/>
    <property type="match status" value="1"/>
</dbReference>
<sequence length="257" mass="28501">MKNKFEAFLSLHQQAEPLIIGNAWNVQSAKVFEQKNFKAIATSSLSVAETLGYEDGQDMNFEDYLFVVKRIAASVSLPFSVDLEGGYGDTTEQIVGNIIQLYHLGVSGINIEDSVVVNGQRSIENAEIFAEKLRRICALLNAENIKIFINVRSDSFLLGLPNALEDALSRINLYQNTGVHGLFFPCITQIPDMQQVTQSSKLPINVMCVPGLPNFEQLQQAGIKRISIGPFLNKSVYQKMGATIDQMVEEGSFDNLF</sequence>
<dbReference type="EMBL" id="JACHCA010000003">
    <property type="protein sequence ID" value="MBB6127393.1"/>
    <property type="molecule type" value="Genomic_DNA"/>
</dbReference>
<proteinExistence type="predicted"/>
<dbReference type="CDD" id="cd00377">
    <property type="entry name" value="ICL_PEPM"/>
    <property type="match status" value="1"/>
</dbReference>
<dbReference type="InterPro" id="IPR015813">
    <property type="entry name" value="Pyrv/PenolPyrv_kinase-like_dom"/>
</dbReference>
<evidence type="ECO:0000313" key="4">
    <source>
        <dbReference type="Proteomes" id="UP000548326"/>
    </source>
</evidence>
<comment type="caution">
    <text evidence="2">The sequence shown here is derived from an EMBL/GenBank/DDBJ whole genome shotgun (WGS) entry which is preliminary data.</text>
</comment>
<dbReference type="InterPro" id="IPR039556">
    <property type="entry name" value="ICL/PEPM"/>
</dbReference>
<dbReference type="PANTHER" id="PTHR42905:SF16">
    <property type="entry name" value="CARBOXYPHOSPHONOENOLPYRUVATE PHOSPHONOMUTASE-LIKE PROTEIN (AFU_ORTHOLOGUE AFUA_5G07230)"/>
    <property type="match status" value="1"/>
</dbReference>
<dbReference type="STRING" id="354630.SAMN05421821_103248"/>
<dbReference type="OrthoDB" id="9780430at2"/>
<dbReference type="AlphaFoldDB" id="A0A1N6V1Q4"/>
<reference evidence="3 4" key="1">
    <citation type="submission" date="2020-08" db="EMBL/GenBank/DDBJ databases">
        <title>Genomic Encyclopedia of Type Strains, Phase IV (KMG-V): Genome sequencing to study the core and pangenomes of soil and plant-associated prokaryotes.</title>
        <authorList>
            <person name="Whitman W."/>
        </authorList>
    </citation>
    <scope>NUCLEOTIDE SEQUENCE [LARGE SCALE GENOMIC DNA]</scope>
    <source>
        <strain evidence="1 3">ANJLi2</strain>
        <strain evidence="2 4">MP601</strain>
    </source>
</reference>
<dbReference type="Proteomes" id="UP000541583">
    <property type="component" value="Unassembled WGS sequence"/>
</dbReference>
<dbReference type="GO" id="GO:0016829">
    <property type="term" value="F:lyase activity"/>
    <property type="evidence" value="ECO:0007669"/>
    <property type="project" value="UniProtKB-KW"/>
</dbReference>
<dbReference type="SUPFAM" id="SSF51621">
    <property type="entry name" value="Phosphoenolpyruvate/pyruvate domain"/>
    <property type="match status" value="1"/>
</dbReference>
<dbReference type="EMBL" id="JACHCB010000003">
    <property type="protein sequence ID" value="MBB6109011.1"/>
    <property type="molecule type" value="Genomic_DNA"/>
</dbReference>
<accession>A0A1N6V1Q4</accession>
<evidence type="ECO:0000313" key="2">
    <source>
        <dbReference type="EMBL" id="MBB6127393.1"/>
    </source>
</evidence>
<evidence type="ECO:0000313" key="1">
    <source>
        <dbReference type="EMBL" id="MBB6109011.1"/>
    </source>
</evidence>
<dbReference type="PANTHER" id="PTHR42905">
    <property type="entry name" value="PHOSPHOENOLPYRUVATE CARBOXYLASE"/>
    <property type="match status" value="1"/>
</dbReference>
<organism evidence="2 4">
    <name type="scientific">Mucilaginibacter lappiensis</name>
    <dbReference type="NCBI Taxonomy" id="354630"/>
    <lineage>
        <taxon>Bacteria</taxon>
        <taxon>Pseudomonadati</taxon>
        <taxon>Bacteroidota</taxon>
        <taxon>Sphingobacteriia</taxon>
        <taxon>Sphingobacteriales</taxon>
        <taxon>Sphingobacteriaceae</taxon>
        <taxon>Mucilaginibacter</taxon>
    </lineage>
</organism>
<name>A0A1N6V1Q4_9SPHI</name>
<keyword evidence="3" id="KW-1185">Reference proteome</keyword>